<dbReference type="Proteomes" id="UP001341840">
    <property type="component" value="Unassembled WGS sequence"/>
</dbReference>
<proteinExistence type="predicted"/>
<accession>A0ABU6UMZ1</accession>
<dbReference type="InterPro" id="IPR044824">
    <property type="entry name" value="MAIN-like"/>
</dbReference>
<evidence type="ECO:0000256" key="1">
    <source>
        <dbReference type="SAM" id="MobiDB-lite"/>
    </source>
</evidence>
<evidence type="ECO:0000313" key="3">
    <source>
        <dbReference type="Proteomes" id="UP001341840"/>
    </source>
</evidence>
<gene>
    <name evidence="2" type="ORF">PIB30_058322</name>
</gene>
<name>A0ABU6UMZ1_9FABA</name>
<feature type="compositionally biased region" description="Basic and acidic residues" evidence="1">
    <location>
        <begin position="270"/>
        <end position="284"/>
    </location>
</feature>
<dbReference type="PANTHER" id="PTHR46033:SF1">
    <property type="entry name" value="PROTEIN MAIN-LIKE 2"/>
    <property type="match status" value="1"/>
</dbReference>
<dbReference type="EMBL" id="JASCZI010121317">
    <property type="protein sequence ID" value="MED6161188.1"/>
    <property type="molecule type" value="Genomic_DNA"/>
</dbReference>
<feature type="region of interest" description="Disordered" evidence="1">
    <location>
        <begin position="221"/>
        <end position="240"/>
    </location>
</feature>
<reference evidence="2 3" key="1">
    <citation type="journal article" date="2023" name="Plants (Basel)">
        <title>Bridging the Gap: Combining Genomics and Transcriptomics Approaches to Understand Stylosanthes scabra, an Orphan Legume from the Brazilian Caatinga.</title>
        <authorList>
            <person name="Ferreira-Neto J.R.C."/>
            <person name="da Silva M.D."/>
            <person name="Binneck E."/>
            <person name="de Melo N.F."/>
            <person name="da Silva R.H."/>
            <person name="de Melo A.L.T.M."/>
            <person name="Pandolfi V."/>
            <person name="Bustamante F.O."/>
            <person name="Brasileiro-Vidal A.C."/>
            <person name="Benko-Iseppon A.M."/>
        </authorList>
    </citation>
    <scope>NUCLEOTIDE SEQUENCE [LARGE SCALE GENOMIC DNA]</scope>
    <source>
        <tissue evidence="2">Leaves</tissue>
    </source>
</reference>
<evidence type="ECO:0008006" key="4">
    <source>
        <dbReference type="Google" id="ProtNLM"/>
    </source>
</evidence>
<comment type="caution">
    <text evidence="2">The sequence shown here is derived from an EMBL/GenBank/DDBJ whole genome shotgun (WGS) entry which is preliminary data.</text>
</comment>
<protein>
    <recommendedName>
        <fullName evidence="4">Aminotransferase-like plant mobile domain-containing protein</fullName>
    </recommendedName>
</protein>
<sequence length="402" mass="44846">MPDGRGRQWWDWFREIFGVIPPPEAADSCTVTFSWLTAMFGVVPEDATEIQIRRHAQAYIMLLLSTQLFGDKTAARVPIRWISATTAPTELDILAVSEPQTVWLRSIQMAIGYQVDRVIPQFGGVQNYPHRPLNIDWLHARDGRGGDRWFPTTYQSWHGRWDSRHEQTFTVVEVQDPGPSAGYLRWWFLAARRFLAPDDAFYPRPPDEIPPEAIQRVADTPLGGNQVDDVPDNRRPGRRRMVGTRTTDRDWQWLDEMLGDEAAAPRPVRRMPEVGGRRGGRGEDGGADGGEAGSLHLSSMAVRAVLIRQVQVQMDLNEPASAPSHLFTAYSGTPASAYMHDAHFMDPYPIPPQAPEDPLRTMQVAMRELHPLGGAVEFRDAGAAGQGGTCSVHCTGYGLGCR</sequence>
<keyword evidence="3" id="KW-1185">Reference proteome</keyword>
<dbReference type="PANTHER" id="PTHR46033">
    <property type="entry name" value="PROTEIN MAIN-LIKE 2"/>
    <property type="match status" value="1"/>
</dbReference>
<feature type="region of interest" description="Disordered" evidence="1">
    <location>
        <begin position="264"/>
        <end position="291"/>
    </location>
</feature>
<evidence type="ECO:0000313" key="2">
    <source>
        <dbReference type="EMBL" id="MED6161188.1"/>
    </source>
</evidence>
<organism evidence="2 3">
    <name type="scientific">Stylosanthes scabra</name>
    <dbReference type="NCBI Taxonomy" id="79078"/>
    <lineage>
        <taxon>Eukaryota</taxon>
        <taxon>Viridiplantae</taxon>
        <taxon>Streptophyta</taxon>
        <taxon>Embryophyta</taxon>
        <taxon>Tracheophyta</taxon>
        <taxon>Spermatophyta</taxon>
        <taxon>Magnoliopsida</taxon>
        <taxon>eudicotyledons</taxon>
        <taxon>Gunneridae</taxon>
        <taxon>Pentapetalae</taxon>
        <taxon>rosids</taxon>
        <taxon>fabids</taxon>
        <taxon>Fabales</taxon>
        <taxon>Fabaceae</taxon>
        <taxon>Papilionoideae</taxon>
        <taxon>50 kb inversion clade</taxon>
        <taxon>dalbergioids sensu lato</taxon>
        <taxon>Dalbergieae</taxon>
        <taxon>Pterocarpus clade</taxon>
        <taxon>Stylosanthes</taxon>
    </lineage>
</organism>